<evidence type="ECO:0000256" key="10">
    <source>
        <dbReference type="RuleBase" id="RU003801"/>
    </source>
</evidence>
<comment type="similarity">
    <text evidence="1 10">Belongs to the carnitine/choline acetyltransferase family.</text>
</comment>
<evidence type="ECO:0000313" key="12">
    <source>
        <dbReference type="Ensembl" id="ENSOMYP00000106958.1"/>
    </source>
</evidence>
<evidence type="ECO:0000256" key="8">
    <source>
        <dbReference type="ARBA" id="ARBA00048143"/>
    </source>
</evidence>
<dbReference type="GO" id="GO:0007274">
    <property type="term" value="P:neuromuscular synaptic transmission"/>
    <property type="evidence" value="ECO:0007669"/>
    <property type="project" value="TreeGrafter"/>
</dbReference>
<dbReference type="GO" id="GO:0004102">
    <property type="term" value="F:choline O-acetyltransferase activity"/>
    <property type="evidence" value="ECO:0007669"/>
    <property type="project" value="UniProtKB-EC"/>
</dbReference>
<comment type="function">
    <text evidence="5">Catalyzes the reversible synthesis of acetylcholine (ACh) from acetyl CoA and choline at cholinergic synapses.</text>
</comment>
<dbReference type="InterPro" id="IPR000542">
    <property type="entry name" value="Carn_acyl_trans"/>
</dbReference>
<dbReference type="PANTHER" id="PTHR22589">
    <property type="entry name" value="CARNITINE O-ACYLTRANSFERASE"/>
    <property type="match status" value="1"/>
</dbReference>
<evidence type="ECO:0000256" key="1">
    <source>
        <dbReference type="ARBA" id="ARBA00005232"/>
    </source>
</evidence>
<evidence type="ECO:0000256" key="9">
    <source>
        <dbReference type="PIRSR" id="PIRSR600542-1"/>
    </source>
</evidence>
<proteinExistence type="inferred from homology"/>
<dbReference type="FunFam" id="3.30.559.70:FF:000004">
    <property type="entry name" value="Choline O-acetyltransferase"/>
    <property type="match status" value="1"/>
</dbReference>
<evidence type="ECO:0000313" key="13">
    <source>
        <dbReference type="Proteomes" id="UP000694395"/>
    </source>
</evidence>
<evidence type="ECO:0000256" key="3">
    <source>
        <dbReference type="ARBA" id="ARBA00022979"/>
    </source>
</evidence>
<evidence type="ECO:0000259" key="11">
    <source>
        <dbReference type="Pfam" id="PF00755"/>
    </source>
</evidence>
<dbReference type="Proteomes" id="UP000694395">
    <property type="component" value="Chromosome 23"/>
</dbReference>
<dbReference type="EC" id="2.3.1.6" evidence="6"/>
<dbReference type="InterPro" id="IPR042231">
    <property type="entry name" value="Cho/carn_acyl_trans_2"/>
</dbReference>
<dbReference type="Gene3D" id="3.30.559.70">
    <property type="entry name" value="Choline/Carnitine o-acyltransferase, domain 2"/>
    <property type="match status" value="1"/>
</dbReference>
<name>A0A8K9WKT0_ONCMY</name>
<reference evidence="12" key="3">
    <citation type="submission" date="2025-09" db="UniProtKB">
        <authorList>
            <consortium name="Ensembl"/>
        </authorList>
    </citation>
    <scope>IDENTIFICATION</scope>
</reference>
<dbReference type="GO" id="GO:0008292">
    <property type="term" value="P:acetylcholine biosynthetic process"/>
    <property type="evidence" value="ECO:0007669"/>
    <property type="project" value="TreeGrafter"/>
</dbReference>
<keyword evidence="2 10" id="KW-0808">Transferase</keyword>
<reference evidence="12" key="2">
    <citation type="submission" date="2025-08" db="UniProtKB">
        <authorList>
            <consortium name="Ensembl"/>
        </authorList>
    </citation>
    <scope>IDENTIFICATION</scope>
</reference>
<dbReference type="Gene3D" id="3.30.559.10">
    <property type="entry name" value="Chloramphenicol acetyltransferase-like domain"/>
    <property type="match status" value="1"/>
</dbReference>
<protein>
    <recommendedName>
        <fullName evidence="7">Choline O-acetyltransferase</fullName>
        <ecNumber evidence="6">2.3.1.6</ecNumber>
    </recommendedName>
</protein>
<evidence type="ECO:0000256" key="2">
    <source>
        <dbReference type="ARBA" id="ARBA00022679"/>
    </source>
</evidence>
<evidence type="ECO:0000256" key="4">
    <source>
        <dbReference type="ARBA" id="ARBA00023315"/>
    </source>
</evidence>
<dbReference type="Ensembl" id="ENSOMYT00000163394.1">
    <property type="protein sequence ID" value="ENSOMYP00000106958.1"/>
    <property type="gene ID" value="ENSOMYG00000041150.2"/>
</dbReference>
<dbReference type="PROSITE" id="PS00440">
    <property type="entry name" value="ACYLTRANSF_C_2"/>
    <property type="match status" value="1"/>
</dbReference>
<evidence type="ECO:0000256" key="6">
    <source>
        <dbReference type="ARBA" id="ARBA00039091"/>
    </source>
</evidence>
<dbReference type="AlphaFoldDB" id="A0A8K9WKT0"/>
<dbReference type="Pfam" id="PF00755">
    <property type="entry name" value="Carn_acyltransf"/>
    <property type="match status" value="1"/>
</dbReference>
<comment type="catalytic activity">
    <reaction evidence="8">
        <text>choline + acetyl-CoA = acetylcholine + CoA</text>
        <dbReference type="Rhea" id="RHEA:18821"/>
        <dbReference type="ChEBI" id="CHEBI:15354"/>
        <dbReference type="ChEBI" id="CHEBI:15355"/>
        <dbReference type="ChEBI" id="CHEBI:57287"/>
        <dbReference type="ChEBI" id="CHEBI:57288"/>
        <dbReference type="EC" id="2.3.1.6"/>
    </reaction>
</comment>
<feature type="domain" description="Choline/carnitine acyltransferase" evidence="11">
    <location>
        <begin position="2"/>
        <end position="567"/>
    </location>
</feature>
<keyword evidence="4 10" id="KW-0012">Acyltransferase</keyword>
<reference evidence="12" key="1">
    <citation type="submission" date="2020-07" db="EMBL/GenBank/DDBJ databases">
        <title>A long reads based de novo assembly of the rainbow trout Arlee double haploid line genome.</title>
        <authorList>
            <person name="Gao G."/>
            <person name="Palti Y."/>
        </authorList>
    </citation>
    <scope>NUCLEOTIDE SEQUENCE [LARGE SCALE GENOMIC DNA]</scope>
</reference>
<evidence type="ECO:0000256" key="5">
    <source>
        <dbReference type="ARBA" id="ARBA00037088"/>
    </source>
</evidence>
<dbReference type="PANTHER" id="PTHR22589:SF14">
    <property type="entry name" value="CHOLINE O-ACETYLTRANSFERASE"/>
    <property type="match status" value="1"/>
</dbReference>
<dbReference type="GeneTree" id="ENSGT01150000286917"/>
<dbReference type="GO" id="GO:0005737">
    <property type="term" value="C:cytoplasm"/>
    <property type="evidence" value="ECO:0007669"/>
    <property type="project" value="TreeGrafter"/>
</dbReference>
<sequence>MYLNCMKHLVKEEQYQKTKAIVVKFGEPGGTGELLQKKLLERSEKTYNWVYDYWLEDMYLNQRLALPVNSNPAMVFPKQNFKDRKDSLRFAAHLITGVLEYKERIDTRVLPVDFARGQLAGTPLCMKQYYRLFNTYRLPGHKRDTLIIHKPGSTEQEHIIVACKNQFFVLDLVVNKKKLKEMDILTQLEKIVKMAENSEERQPPFGLLTSDGRTEWAQAREVLIKDSVNRESLAVIEKCLCVLCLDNPSGMEVGDTSRALLMLHGGGHEKMGANRWYDKPMQFIVGEDGVCGTVCEHSPFEGIVLVACTEYLMKFMTGSPSKMGRATSVSELPTPARLLWKTTPHIQDLLKASAERLQRLVRDLDMDVHKFEVYGKEFIKKQKMSPDAYIQVALQLAFYRCNGRLVSTYESASIRRFHEGRVDNIRSATSEALAFVKAMTDEKASLSVSHFSYLVPQILGYSHYTVHHAITGLGIDNHLLGLREIAQELKMERPEIFTDETYVASNQFILSTSQVPTTVEMFCCYGPVVPNGYGCCYNPQSDHLLFSVTSFHGSTETCSAVFIKALDEGLVEMRDLCRKSNKPQSSAALAASKAVVNNQGAGSKLPSTLQKTGK</sequence>
<keyword evidence="3" id="KW-0530">Neurotransmitter biosynthesis</keyword>
<feature type="active site" description="Proton acceptor" evidence="9">
    <location>
        <position position="297"/>
    </location>
</feature>
<organism evidence="12 13">
    <name type="scientific">Oncorhynchus mykiss</name>
    <name type="common">Rainbow trout</name>
    <name type="synonym">Salmo gairdneri</name>
    <dbReference type="NCBI Taxonomy" id="8022"/>
    <lineage>
        <taxon>Eukaryota</taxon>
        <taxon>Metazoa</taxon>
        <taxon>Chordata</taxon>
        <taxon>Craniata</taxon>
        <taxon>Vertebrata</taxon>
        <taxon>Euteleostomi</taxon>
        <taxon>Actinopterygii</taxon>
        <taxon>Neopterygii</taxon>
        <taxon>Teleostei</taxon>
        <taxon>Protacanthopterygii</taxon>
        <taxon>Salmoniformes</taxon>
        <taxon>Salmonidae</taxon>
        <taxon>Salmoninae</taxon>
        <taxon>Oncorhynchus</taxon>
    </lineage>
</organism>
<dbReference type="SUPFAM" id="SSF52777">
    <property type="entry name" value="CoA-dependent acyltransferases"/>
    <property type="match status" value="2"/>
</dbReference>
<evidence type="ECO:0000256" key="7">
    <source>
        <dbReference type="ARBA" id="ARBA00040495"/>
    </source>
</evidence>
<dbReference type="GO" id="GO:0045202">
    <property type="term" value="C:synapse"/>
    <property type="evidence" value="ECO:0007669"/>
    <property type="project" value="GOC"/>
</dbReference>
<accession>A0A8K9WKT0</accession>
<dbReference type="InterPro" id="IPR023213">
    <property type="entry name" value="CAT-like_dom_sf"/>
</dbReference>
<keyword evidence="13" id="KW-1185">Reference proteome</keyword>
<dbReference type="GO" id="GO:0043005">
    <property type="term" value="C:neuron projection"/>
    <property type="evidence" value="ECO:0007669"/>
    <property type="project" value="TreeGrafter"/>
</dbReference>
<dbReference type="InterPro" id="IPR039551">
    <property type="entry name" value="Cho/carn_acyl_trans"/>
</dbReference>